<dbReference type="Gene3D" id="3.40.1280.10">
    <property type="match status" value="1"/>
</dbReference>
<dbReference type="Proteomes" id="UP000182264">
    <property type="component" value="Chromosome"/>
</dbReference>
<dbReference type="GO" id="GO:0003723">
    <property type="term" value="F:RNA binding"/>
    <property type="evidence" value="ECO:0007669"/>
    <property type="project" value="InterPro"/>
</dbReference>
<keyword evidence="3 5" id="KW-0808">Transferase</keyword>
<dbReference type="InterPro" id="IPR013123">
    <property type="entry name" value="SpoU_subst-bd"/>
</dbReference>
<dbReference type="GO" id="GO:0008173">
    <property type="term" value="F:RNA methyltransferase activity"/>
    <property type="evidence" value="ECO:0007669"/>
    <property type="project" value="InterPro"/>
</dbReference>
<dbReference type="FunFam" id="3.40.1280.10:FF:000008">
    <property type="entry name" value="Group 3 RNA methyltransferase TrmH"/>
    <property type="match status" value="1"/>
</dbReference>
<dbReference type="KEGG" id="pace:A6070_12170"/>
<dbReference type="EMBL" id="CP015518">
    <property type="protein sequence ID" value="APG24210.1"/>
    <property type="molecule type" value="Genomic_DNA"/>
</dbReference>
<proteinExistence type="inferred from homology"/>
<evidence type="ECO:0000256" key="1">
    <source>
        <dbReference type="ARBA" id="ARBA00007228"/>
    </source>
</evidence>
<dbReference type="SUPFAM" id="SSF75217">
    <property type="entry name" value="alpha/beta knot"/>
    <property type="match status" value="1"/>
</dbReference>
<organism evidence="5 6">
    <name type="scientific">Syntrophotalea acetylenica</name>
    <name type="common">Pelobacter acetylenicus</name>
    <dbReference type="NCBI Taxonomy" id="29542"/>
    <lineage>
        <taxon>Bacteria</taxon>
        <taxon>Pseudomonadati</taxon>
        <taxon>Thermodesulfobacteriota</taxon>
        <taxon>Desulfuromonadia</taxon>
        <taxon>Desulfuromonadales</taxon>
        <taxon>Syntrophotaleaceae</taxon>
        <taxon>Syntrophotalea</taxon>
    </lineage>
</organism>
<dbReference type="Pfam" id="PF08032">
    <property type="entry name" value="SpoU_sub_bind"/>
    <property type="match status" value="1"/>
</dbReference>
<dbReference type="GO" id="GO:0005829">
    <property type="term" value="C:cytosol"/>
    <property type="evidence" value="ECO:0007669"/>
    <property type="project" value="TreeGrafter"/>
</dbReference>
<dbReference type="InterPro" id="IPR004441">
    <property type="entry name" value="rRNA_MeTrfase_TrmH"/>
</dbReference>
<dbReference type="InterPro" id="IPR029028">
    <property type="entry name" value="Alpha/beta_knot_MTases"/>
</dbReference>
<sequence length="246" mass="26016">MDNLVYGVNPVLEALKGRQRKPLELIIVRTAASPRLAALKEAAAKRHVPVTAVTRPELDRMVDGARHQGVALRVEACGTVELEDLLAISQRTLSPVVFLVLDGIMDPHNFGAIARSAEAAGCQGLILPKDRSCPVTAVVEKAAAGALSHLPVCRVTNVARALDACKSAGYWVYGLAAEPGSQNLFCADLCGNVVLVVGSEGKGLRDNVRNHCDALLKIPMRGEVSSLNASVAAGIALFEVVRQQTI</sequence>
<dbReference type="GO" id="GO:0006396">
    <property type="term" value="P:RNA processing"/>
    <property type="evidence" value="ECO:0007669"/>
    <property type="project" value="InterPro"/>
</dbReference>
<dbReference type="InterPro" id="IPR001537">
    <property type="entry name" value="SpoU_MeTrfase"/>
</dbReference>
<gene>
    <name evidence="5" type="ORF">A7E75_03545</name>
</gene>
<evidence type="ECO:0000313" key="6">
    <source>
        <dbReference type="Proteomes" id="UP000182264"/>
    </source>
</evidence>
<dbReference type="InterPro" id="IPR029064">
    <property type="entry name" value="Ribosomal_eL30-like_sf"/>
</dbReference>
<accession>A0A1L3GE33</accession>
<dbReference type="CDD" id="cd18103">
    <property type="entry name" value="SpoU-like_RlmB"/>
    <property type="match status" value="1"/>
</dbReference>
<keyword evidence="2 5" id="KW-0489">Methyltransferase</keyword>
<dbReference type="PANTHER" id="PTHR46429">
    <property type="entry name" value="23S RRNA (GUANOSINE-2'-O-)-METHYLTRANSFERASE RLMB"/>
    <property type="match status" value="1"/>
</dbReference>
<evidence type="ECO:0000256" key="2">
    <source>
        <dbReference type="ARBA" id="ARBA00022603"/>
    </source>
</evidence>
<dbReference type="OrthoDB" id="9785673at2"/>
<dbReference type="RefSeq" id="WP_072286026.1">
    <property type="nucleotide sequence ID" value="NZ_CP015455.1"/>
</dbReference>
<name>A0A1L3GE33_SYNAC</name>
<dbReference type="STRING" id="29542.A6070_12170"/>
<reference evidence="5 6" key="1">
    <citation type="journal article" date="2017" name="Genome Announc.">
        <title>Complete Genome Sequences of Two Acetylene-Fermenting Pelobacter acetylenicus Strains.</title>
        <authorList>
            <person name="Sutton J.M."/>
            <person name="Baesman S.M."/>
            <person name="Fierst J.L."/>
            <person name="Poret-Peterson A.T."/>
            <person name="Oremland R.S."/>
            <person name="Dunlap D.S."/>
            <person name="Akob D.M."/>
        </authorList>
    </citation>
    <scope>NUCLEOTIDE SEQUENCE [LARGE SCALE GENOMIC DNA]</scope>
    <source>
        <strain evidence="5 6">DSM 3247</strain>
    </source>
</reference>
<dbReference type="SMART" id="SM00967">
    <property type="entry name" value="SpoU_sub_bind"/>
    <property type="match status" value="1"/>
</dbReference>
<dbReference type="NCBIfam" id="TIGR00186">
    <property type="entry name" value="rRNA_methyl_3"/>
    <property type="match status" value="1"/>
</dbReference>
<dbReference type="SUPFAM" id="SSF55315">
    <property type="entry name" value="L30e-like"/>
    <property type="match status" value="1"/>
</dbReference>
<dbReference type="GO" id="GO:0032259">
    <property type="term" value="P:methylation"/>
    <property type="evidence" value="ECO:0007669"/>
    <property type="project" value="UniProtKB-KW"/>
</dbReference>
<dbReference type="PANTHER" id="PTHR46429:SF1">
    <property type="entry name" value="23S RRNA (GUANOSINE-2'-O-)-METHYLTRANSFERASE RLMB"/>
    <property type="match status" value="1"/>
</dbReference>
<evidence type="ECO:0000256" key="3">
    <source>
        <dbReference type="ARBA" id="ARBA00022679"/>
    </source>
</evidence>
<dbReference type="Gene3D" id="3.30.1330.30">
    <property type="match status" value="1"/>
</dbReference>
<dbReference type="AlphaFoldDB" id="A0A1L3GE33"/>
<evidence type="ECO:0000313" key="5">
    <source>
        <dbReference type="EMBL" id="APG24210.1"/>
    </source>
</evidence>
<dbReference type="Pfam" id="PF00588">
    <property type="entry name" value="SpoU_methylase"/>
    <property type="match status" value="1"/>
</dbReference>
<protein>
    <submittedName>
        <fullName evidence="5">23S rRNA (Guanosine(2251)-2'-O)-methyltransferase RlmB</fullName>
    </submittedName>
</protein>
<comment type="similarity">
    <text evidence="1">Belongs to the class IV-like SAM-binding methyltransferase superfamily. RNA methyltransferase TrmH family.</text>
</comment>
<feature type="domain" description="RNA 2-O ribose methyltransferase substrate binding" evidence="4">
    <location>
        <begin position="4"/>
        <end position="80"/>
    </location>
</feature>
<keyword evidence="6" id="KW-1185">Reference proteome</keyword>
<dbReference type="InterPro" id="IPR029026">
    <property type="entry name" value="tRNA_m1G_MTases_N"/>
</dbReference>
<evidence type="ECO:0000259" key="4">
    <source>
        <dbReference type="SMART" id="SM00967"/>
    </source>
</evidence>